<gene>
    <name evidence="1" type="ORF">IFE08_11320</name>
</gene>
<organism evidence="1 2">
    <name type="scientific">Treponema pedis</name>
    <dbReference type="NCBI Taxonomy" id="409322"/>
    <lineage>
        <taxon>Bacteria</taxon>
        <taxon>Pseudomonadati</taxon>
        <taxon>Spirochaetota</taxon>
        <taxon>Spirochaetia</taxon>
        <taxon>Spirochaetales</taxon>
        <taxon>Treponemataceae</taxon>
        <taxon>Treponema</taxon>
    </lineage>
</organism>
<reference evidence="1 2" key="1">
    <citation type="submission" date="2020-09" db="EMBL/GenBank/DDBJ databases">
        <title>Characterization of Treponema spp. from bovine digital dermatitis in Korea.</title>
        <authorList>
            <person name="Espiritu H.M."/>
            <person name="Cho Y.I."/>
            <person name="Mamuad L."/>
        </authorList>
    </citation>
    <scope>NUCLEOTIDE SEQUENCE [LARGE SCALE GENOMIC DNA]</scope>
    <source>
        <strain evidence="1 2">KS1</strain>
    </source>
</reference>
<sequence length="288" mass="34413">MIYILKNKKMPWGNYGEILWQGIYFFDKKKKEHCHLRTAPFCPEIYRSQYDRECPVIIVKEHIKKLIEESFLNFNFKKIRKDKIVKLDWQDWDLSADEPKLYPSGDMDAEEYITNRKPNELLSQELGNLYALIPEKEGYAYYDKKDTKEKLVKSTLSAKDIFVVHSLKSQEIYVSEKIKSFLETRFSDEIYFEPAILGEPEDFYKITEQFLKLNSLKEKADKMSDYDWQKWHRLKTEAQKLIEGIENLKSETAKKKRKEKIVLLLNQANALYPLNDEKRIHGFLEEIQ</sequence>
<dbReference type="RefSeq" id="WP_194075931.1">
    <property type="nucleotide sequence ID" value="NZ_CP061839.1"/>
</dbReference>
<dbReference type="Proteomes" id="UP000593915">
    <property type="component" value="Chromosome"/>
</dbReference>
<dbReference type="EMBL" id="CP061839">
    <property type="protein sequence ID" value="QOW60394.1"/>
    <property type="molecule type" value="Genomic_DNA"/>
</dbReference>
<proteinExistence type="predicted"/>
<evidence type="ECO:0000313" key="2">
    <source>
        <dbReference type="Proteomes" id="UP000593915"/>
    </source>
</evidence>
<protein>
    <submittedName>
        <fullName evidence="1">Uncharacterized protein</fullName>
    </submittedName>
</protein>
<name>A0A7S7AW74_9SPIR</name>
<dbReference type="AlphaFoldDB" id="A0A7S7AW74"/>
<accession>A0A7S7AW74</accession>
<evidence type="ECO:0000313" key="1">
    <source>
        <dbReference type="EMBL" id="QOW60394.1"/>
    </source>
</evidence>